<dbReference type="PANTHER" id="PTHR33677">
    <property type="entry name" value="TRANSCRIPTIONAL REPRESSOR FRMR-RELATED"/>
    <property type="match status" value="1"/>
</dbReference>
<keyword evidence="2" id="KW-1185">Reference proteome</keyword>
<gene>
    <name evidence="1" type="primary">csoR</name>
    <name evidence="1" type="ORF">ATZ99_22000</name>
</gene>
<organism evidence="1 2">
    <name type="scientific">Thermovenabulum gondwanense</name>
    <dbReference type="NCBI Taxonomy" id="520767"/>
    <lineage>
        <taxon>Bacteria</taxon>
        <taxon>Bacillati</taxon>
        <taxon>Bacillota</taxon>
        <taxon>Clostridia</taxon>
        <taxon>Thermosediminibacterales</taxon>
        <taxon>Thermosediminibacteraceae</taxon>
        <taxon>Thermovenabulum</taxon>
    </lineage>
</organism>
<evidence type="ECO:0000313" key="2">
    <source>
        <dbReference type="Proteomes" id="UP000075737"/>
    </source>
</evidence>
<accession>A0A161PSH2</accession>
<sequence length="94" mass="10878">MEHHQCSYLNKKENIKVRLSRIEGQIKGIEKMIEEGKYCVDVLNQIAAVRAALKKVGLIILREHTKGCVLNSKGTRKEEEKINELMELIEKFLK</sequence>
<dbReference type="Gene3D" id="1.20.58.1000">
    <property type="entry name" value="Metal-sensitive repressor, helix protomer"/>
    <property type="match status" value="1"/>
</dbReference>
<dbReference type="GO" id="GO:0003677">
    <property type="term" value="F:DNA binding"/>
    <property type="evidence" value="ECO:0007669"/>
    <property type="project" value="InterPro"/>
</dbReference>
<name>A0A161PSH2_9FIRM</name>
<dbReference type="Pfam" id="PF02583">
    <property type="entry name" value="Trns_repr_metal"/>
    <property type="match status" value="1"/>
</dbReference>
<dbReference type="InterPro" id="IPR038390">
    <property type="entry name" value="Metal_Tscrpt_repr_sf"/>
</dbReference>
<dbReference type="AlphaFoldDB" id="A0A161PSH2"/>
<evidence type="ECO:0000313" key="1">
    <source>
        <dbReference type="EMBL" id="KYO63957.1"/>
    </source>
</evidence>
<dbReference type="PATRIC" id="fig|520767.4.peg.2329"/>
<dbReference type="OrthoDB" id="9811244at2"/>
<dbReference type="InterPro" id="IPR003735">
    <property type="entry name" value="Metal_Tscrpt_repr"/>
</dbReference>
<comment type="caution">
    <text evidence="1">The sequence shown here is derived from an EMBL/GenBank/DDBJ whole genome shotgun (WGS) entry which is preliminary data.</text>
</comment>
<protein>
    <submittedName>
        <fullName evidence="1">Copper-sensing transcriptional repressor CsoR</fullName>
    </submittedName>
</protein>
<dbReference type="EMBL" id="LOHZ01000045">
    <property type="protein sequence ID" value="KYO63957.1"/>
    <property type="molecule type" value="Genomic_DNA"/>
</dbReference>
<dbReference type="GO" id="GO:0046872">
    <property type="term" value="F:metal ion binding"/>
    <property type="evidence" value="ECO:0007669"/>
    <property type="project" value="InterPro"/>
</dbReference>
<dbReference type="Proteomes" id="UP000075737">
    <property type="component" value="Unassembled WGS sequence"/>
</dbReference>
<dbReference type="STRING" id="520767.ATZ99_22000"/>
<dbReference type="GO" id="GO:0045892">
    <property type="term" value="P:negative regulation of DNA-templated transcription"/>
    <property type="evidence" value="ECO:0007669"/>
    <property type="project" value="UniProtKB-ARBA"/>
</dbReference>
<dbReference type="CDD" id="cd10148">
    <property type="entry name" value="CsoR-like_DUF156"/>
    <property type="match status" value="1"/>
</dbReference>
<dbReference type="RefSeq" id="WP_068749293.1">
    <property type="nucleotide sequence ID" value="NZ_LOHZ01000045.1"/>
</dbReference>
<reference evidence="1 2" key="1">
    <citation type="submission" date="2015-12" db="EMBL/GenBank/DDBJ databases">
        <title>Draft genome of Thermovenabulum gondwanense isolated from a red thermophilic microbial mat colonisisng an outflow channel of a bore well.</title>
        <authorList>
            <person name="Patel B.K."/>
        </authorList>
    </citation>
    <scope>NUCLEOTIDE SEQUENCE [LARGE SCALE GENOMIC DNA]</scope>
    <source>
        <strain evidence="1 2">R270</strain>
    </source>
</reference>
<proteinExistence type="predicted"/>